<dbReference type="InterPro" id="IPR055123">
    <property type="entry name" value="SpnB-like_Rossmann"/>
</dbReference>
<dbReference type="SMART" id="SM00825">
    <property type="entry name" value="PKS_KS"/>
    <property type="match status" value="3"/>
</dbReference>
<feature type="region of interest" description="N-terminal hotdog fold" evidence="12">
    <location>
        <begin position="3415"/>
        <end position="3540"/>
    </location>
</feature>
<dbReference type="GO" id="GO:0004312">
    <property type="term" value="F:fatty acid synthase activity"/>
    <property type="evidence" value="ECO:0007669"/>
    <property type="project" value="TreeGrafter"/>
</dbReference>
<dbReference type="SUPFAM" id="SSF47336">
    <property type="entry name" value="ACP-like"/>
    <property type="match status" value="3"/>
</dbReference>
<keyword evidence="18" id="KW-1185">Reference proteome</keyword>
<dbReference type="InterPro" id="IPR020806">
    <property type="entry name" value="PKS_PP-bd"/>
</dbReference>
<dbReference type="InterPro" id="IPR042104">
    <property type="entry name" value="PKS_dehydratase_sf"/>
</dbReference>
<dbReference type="Gene3D" id="3.30.70.3290">
    <property type="match status" value="3"/>
</dbReference>
<feature type="domain" description="Carrier" evidence="14">
    <location>
        <begin position="2403"/>
        <end position="2478"/>
    </location>
</feature>
<dbReference type="InterPro" id="IPR006162">
    <property type="entry name" value="Ppantetheine_attach_site"/>
</dbReference>
<dbReference type="SUPFAM" id="SSF52151">
    <property type="entry name" value="FabD/lysophospholipase-like"/>
    <property type="match status" value="3"/>
</dbReference>
<dbReference type="FunFam" id="1.10.1200.10:FF:000007">
    <property type="entry name" value="Probable polyketide synthase pks17"/>
    <property type="match status" value="2"/>
</dbReference>
<keyword evidence="4" id="KW-0677">Repeat</keyword>
<dbReference type="InterPro" id="IPR001227">
    <property type="entry name" value="Ac_transferase_dom_sf"/>
</dbReference>
<dbReference type="Gene3D" id="3.10.129.110">
    <property type="entry name" value="Polyketide synthase dehydratase"/>
    <property type="match status" value="1"/>
</dbReference>
<feature type="region of interest" description="Disordered" evidence="13">
    <location>
        <begin position="998"/>
        <end position="1022"/>
    </location>
</feature>
<dbReference type="Pfam" id="PF08659">
    <property type="entry name" value="KR"/>
    <property type="match status" value="2"/>
</dbReference>
<dbReference type="SUPFAM" id="SSF51735">
    <property type="entry name" value="NAD(P)-binding Rossmann-fold domains"/>
    <property type="match status" value="4"/>
</dbReference>
<feature type="domain" description="Ketosynthase family 3 (KS3)" evidence="15">
    <location>
        <begin position="1023"/>
        <end position="1449"/>
    </location>
</feature>
<dbReference type="SMART" id="SM00827">
    <property type="entry name" value="PKS_AT"/>
    <property type="match status" value="3"/>
</dbReference>
<dbReference type="Gene3D" id="3.40.47.10">
    <property type="match status" value="3"/>
</dbReference>
<comment type="subunit">
    <text evidence="10">Homodimer. Erythronolide synthase is composed of EryAI, EryAII and EryAIII multimodular (2 modules) polypeptides each coding for a functional synthase subunit which participates in 2 of the six FAS-like elongation steps required for formation of the polyketide. Module 1, 2, 3, 4, 5, and 6 participating in biosynthesis steps 1, 2, 3, 4, 5, and 6, respectively.</text>
</comment>
<gene>
    <name evidence="17" type="ORF">BJ970_006474</name>
</gene>
<feature type="domain" description="Carrier" evidence="14">
    <location>
        <begin position="4190"/>
        <end position="4265"/>
    </location>
</feature>
<dbReference type="EC" id="2.3.1.94" evidence="11"/>
<dbReference type="Pfam" id="PF14765">
    <property type="entry name" value="PS-DH"/>
    <property type="match status" value="1"/>
</dbReference>
<dbReference type="FunFam" id="3.40.366.10:FF:000002">
    <property type="entry name" value="Probable polyketide synthase 2"/>
    <property type="match status" value="2"/>
</dbReference>
<keyword evidence="1" id="KW-0596">Phosphopantetheine</keyword>
<dbReference type="SMART" id="SM00823">
    <property type="entry name" value="PKS_PP"/>
    <property type="match status" value="3"/>
</dbReference>
<dbReference type="InterPro" id="IPR016039">
    <property type="entry name" value="Thiolase-like"/>
</dbReference>
<accession>A0A840QJ88</accession>
<dbReference type="InterPro" id="IPR032821">
    <property type="entry name" value="PKS_assoc"/>
</dbReference>
<keyword evidence="6" id="KW-0012">Acyltransferase</keyword>
<dbReference type="PROSITE" id="PS52004">
    <property type="entry name" value="KS3_2"/>
    <property type="match status" value="3"/>
</dbReference>
<evidence type="ECO:0000259" key="14">
    <source>
        <dbReference type="PROSITE" id="PS50075"/>
    </source>
</evidence>
<protein>
    <recommendedName>
        <fullName evidence="11">6-deoxyerythronolide-B synthase</fullName>
        <ecNumber evidence="11">2.3.1.94</ecNumber>
    </recommendedName>
</protein>
<dbReference type="Pfam" id="PF00550">
    <property type="entry name" value="PP-binding"/>
    <property type="match status" value="3"/>
</dbReference>
<dbReference type="Gene3D" id="3.40.366.10">
    <property type="entry name" value="Malonyl-Coenzyme A Acyl Carrier Protein, domain 2"/>
    <property type="match status" value="3"/>
</dbReference>
<sequence length="4347" mass="463197">MPRCDAKQQEFESAYDGPIAIVGISCRLPHAPRPDDFWQLLRDGADAITETPWDRWDGNEFFGLDESAPWRECLRRGGFLPRVDEFDADFFGISPREATEMDPRQRLALELSWEAWEDAGVLPERLRGSRTGVFLGAIWDDYATMLYRRRADSITHHTITGSHRSIIANRISYHYGIAGPSMVVDTGQSSSLVAVHLACESLRRGESTLALAGGVNLNLSPESFVVAARSGALSPDGRCYAFDARANGYVRGEGAGLVVLKRLSQAVSDGDRVYGVILGGATNNGGADAGLTVPSQQAQEEVLRLAYECAGTDPADVQYVEVHGTGTKLGDPIEAAALGAVVGNAPGRRHPLLVGSVKTNIGHLEGAAGVAGLLKVVLSLTHGRIPPNPRFETPNPEIPLDALNLTVQRSLTDWPVPDQPLLAGVSSFGIGGANCHLVVAAAPTVAADTPADSTSPAVLPWTISGRSPQTLADQASRLRTHLADHPELALADIGYSLATTRTGFRHRAVLVAEDRQSFLDTLDVLADGKSGPGMARGVARPGKVAFLLPGQGAQRPRMGLEMYGCFPVFARSFDETSSLLDNHLERPLREIVFGDEGSPEAALLDQTSYTQAAVFAIEVALFRLAEHVGLRPDFLLGHSIGELAAAHLAGVLSLEDSCTLVAARGRLMQQLASDGAMVALQATEEEVLPLLRGEPASIAAVNSPMAVVVSGDEHAAERIAAHFEKIGRKTTWLNVSHAFHSAKMEPMLQSLVDTARGLTFHPPLIPVVSNVTGEVIPAEDICSPEYWARQVRHTVRFADGVRCLEAQGVTRFLELGPDMVLAGAARDSLSPGTNSFVVDSAQRKGRPEAHTWLSALGNLFSHGVPLDWEAVYEPYHGRAIRLPTYAFQREKYWIDSVRTNYSPGNAQAPYQEAAAPEPAERSITQGSVALPDRETSLAVVLAEVGSALGYPSGASPEPDRTFKDLGLDSQTAVELSARLTAVTGKNIPTTAFFSHSTPESLAEHLASQSPSRVDAPPETHTEDDPIVIVGMACRYPGGASSPDQLWELVRNGDAAIGEFPDNRGWNLDALFSDEVGVPGKSYTRRGGFLHDADQFDPAFFGISHREALVMDPQQRLLAETAWEALELSGIDPLSLRDTATGVFVGATDQEYGPRLHQAQAAHSGHVLTGNTVSVVSGRVAYVLGLQGPAVTVDTACSSSLVAVHWACQSLRQGECTLALAGGVAVMATPGMFVEFSRQRGLAPDGRCKSFAAAADGTAWSEGVGVLVLERLSDARRHGHRVLAVVRGSAVNQDGASNGLTAPNGVSQQRVIRQALANAGLSAGEVDAVEAHGTGTTLGDPIEAEALLATYGQDRGADGPLWLGSLKSNIGHAQAAAGVAGVIKMVMALRHGQLPRTLHVDEPTPHVDWSAGAVSLLTQARPWPQTGQPRRAGVSSFGISGTNAHLILEQAPEPTGDTPGEGSPSVVGVVPWVVSGRSAEGLRAQAGRLADFAEHGAGLVPAQVGWSLAVTRAALEHRAVVLGTSREELVTGLRALARDEEIRGVVRGAALAGAVSGAGRVGWVFSGQGTQWSGMGRELSERFPVFAEAFEEVCAGLDPLMRAEHGVREVVWSEPGSPESSLLGETGFVQAGLFALGVALSRLLDSFGVRPDVVAGHSVGEITAAYVAGVWSLPDACRVVAARARLMQQLPAGKMVSIRAGEDRVRALVEGREAEVGIAAVNTPASVVLSGTDTAITRITEQARQQGLKTKALAVNRAFHSPLVEPMLEEFRALLDQVDYHTPVLPVVSNLTGHLAEPERLCTPAYWVEHVRHPVRFADGVRTLHEQDVNTFVELGPGTTLSGMIGETLPGDMHTAIPTLRKNQPETETVLTALAHLWGHGIEMDWTALYPEDTASRVELPTYAFQHERFWLPPNPIADDLGDQLSRNGLSRRDSLFHLDWVTLPMSQTGASETNRLLARSEQTATPDDGDSSWHCAEMAELCEATAANDSMPEWVLLRVPGRGSSADVPSLAQDAVGQTLQQLQTFLRDARFASSRLVVVTRGAVAAGEDEVVDLAGAALWGLVRSAQSEHPDRFVLVDVDDAAVDLGALADVVASGEPQFAVRNAQVLVPRLARVPSASEAVPSPWGPDGTVLITGGTGLLGGLVARHLVSAHGVRDVVLTSRRGLAADGARELVEELSEKGARVRVVACDVADRQAVAELLADLDDSQPLAIVHAAGTADNGLIEALTPQRCAAVFRTKAQGAWNLHELTADRPVSAFVLFSSAAAVLVNPGQGNYAAANAFLDALARYRRGLGLPGQSLAWGLWESASNITAGLGQADRHRLARVGLQPLSTEYGLTLLDTATTLAQPNLIPLDVDTDALRTSTETLPAVLRGLVSPPRTAKTNTLGRRLAGASAQEKEKVLLDLVRTHTGIVLGLRDPERIDSRMTFKDLGFDSLIAVELRNRLSAAAGTPLPSTLVFDHPTPSAVARCLGELLTGVSEKPSRETVRARTVDEPIAIVGIGCRLPGGVGSAEELWRLVDSEGDAIGGFPTDRGWDLAGLFHPDPDHAGTSYVREGGFLYDAAEFDAEFFGISPREATAMDPQQRLLLETSWEALEHANIDPHSLRAQEVGVFLGASSLGYAGGLANPNEQSEGQVFTGTSAAVLSGRVAYVLGLEGPAVTVDTACSSSLVALHWACQSLRQGECSVALAGGVTVMATPALWVEFSRQRGLASDGRCKAFAAGADGTGWSEGVGMLVLERLSDARRRGHRVVGVVRGSAVNQDGASNGLTAPNGPAQQRVIRQALANAGLAPGEVDVVEAHGTGTRLGDPIEAQALLATYGQDRPADRPLWLGSLKSNIGHTQAAAGAAGVIKMVMALQHQRLPRTLHVDEPTPHVDWSTGGVSLLTQARSWPRGQRPRRAGISSFGASGTNAHLILEQPPTENRPDNTDTPTTTATAAGADVAASNVDATAGVVGWVVSGASPAGLRAQAHRLAAFATEHPGLEVARVGRVLATGRAALPHRAVVLATTPAEFGERLTALAQGRESTGVITGTAHNIEGGVVLVFPGQGTQWPGMGRDLLDVCPVFTETMTACAQALAPHTDWDLLTVLRDPTQEPCLQRVEVLQPVLWALMVSLARVWQSHGIHPTAVVGHSQGEIAAACVAGALSLADGARIVALRAQALRALCGQGGMVSVALPPDDVTQQLQPWQDRLSVAVVNSPTATVVSGDRDALTDWVQHCRQQGIRTRWLPVDYASHSPQIDTVTDEITHALTGITPTPGDIPLCSTVTGDFLDHTDLTPDYWARNLRQPVRFDHALHTLHNHGHHHYIETSPHPVLTTAIDTTLTHHTTHENTTPETSTTPLILSTLTQHHGDHHQLLTTLAHAWTHGLPITLTPTPNHHTPHHIDLPTYPFQRNRYWLKPSRPSSDPSGHPVLATPVALAGGMGWLVTGRLSTQDHPWLADHVVFDTITVPGAAIAEWACWAAEQAGCASVDELTLHAPLVLTEQDDLAVQLVIGPEESGRRSLRVYSCPRELSASEADWVCHATAVASPADWQGHEPVPQHPSPGETRIELSGRYETLAERGLRYGPAFRGLHAMWRRGDEFFGEVLLPDRVSHGRFAMHPGVLDAVLQVVAVAMEAEAELDPGVVLAPFEWEGVRIGKTDSARISVHARKRDRGGMSVTATDEAGRVVLSIDSFVLRPVTSELWEKARRTAVTHSLFELAWLPATRHKVVDTGRWALLGAGQDGVASRFDDLFEATGAESYPDLAALADAVAAGRDVPETVVFPVTFPAPITDGVDAFDGVRAVLAVIQEWLADTRWNSSRLVVATRDAVAAGAEAPEDLAAAAVWGLLRSAQTEHPDRFGLLDLGSNRVSSSLISTALTTDEPQLAVSRGALLVPRMVRLSAPASGKKDLHRSSPQAWQSGTVLITGGGTLGAALARHLVRTHQVRDIVWASRRGIEAAGVRELCLELSELEASVDVVACDVADRDALAEVLAAIPENRPLRAVVHTAGATDDGIIESLTPRQLGAVWRGKVDGLLNLHELTRDQDLDAFVVFSAAAGLLGNAAQANYAAANAFVDALVQHRRRQGLPGMSLAWGLWDLPTGMTSHLTDVDRQRLARSGIRPLSTEDGLALLDAALLTDRDVLIPMHLDLTALRTDAQAREVSPVLQNLLPAKSVTDAETADAPVANLRQRLEMFTPPEQERMLLDVVRETASTVLGHGASDDLSSTRSFKELGFDSLSAMEFRNRIATATGLRLPATMVFDHPTPAALAQFLLSALVDGEAEKHEQVFAELDRLQSALADMSAMEDRVNRQIETRLTTLLRNVRDRRAASEVDVDGQDLDSATADEIIEMLDAEFDLP</sequence>
<dbReference type="GO" id="GO:0004315">
    <property type="term" value="F:3-oxoacyl-[acyl-carrier-protein] synthase activity"/>
    <property type="evidence" value="ECO:0007669"/>
    <property type="project" value="InterPro"/>
</dbReference>
<comment type="function">
    <text evidence="8">Involved in the biosynthesis of antibiotic erythromycin via the biosynthesis of its aglycone precursor, 6-deoxyerythronolide B (6-dEB).</text>
</comment>
<feature type="domain" description="Carrier" evidence="14">
    <location>
        <begin position="931"/>
        <end position="1009"/>
    </location>
</feature>
<dbReference type="Gene3D" id="3.40.50.720">
    <property type="entry name" value="NAD(P)-binding Rossmann-like Domain"/>
    <property type="match status" value="2"/>
</dbReference>
<feature type="active site" description="Proton acceptor; for dehydratase activity" evidence="12">
    <location>
        <position position="3447"/>
    </location>
</feature>
<dbReference type="PANTHER" id="PTHR43775:SF51">
    <property type="entry name" value="INACTIVE PHENOLPHTHIOCEROL SYNTHESIS POLYKETIDE SYNTHASE TYPE I PKS1-RELATED"/>
    <property type="match status" value="1"/>
</dbReference>
<evidence type="ECO:0000256" key="3">
    <source>
        <dbReference type="ARBA" id="ARBA00022679"/>
    </source>
</evidence>
<evidence type="ECO:0000313" key="18">
    <source>
        <dbReference type="Proteomes" id="UP000584374"/>
    </source>
</evidence>
<evidence type="ECO:0000259" key="16">
    <source>
        <dbReference type="PROSITE" id="PS52019"/>
    </source>
</evidence>
<dbReference type="InterPro" id="IPR036291">
    <property type="entry name" value="NAD(P)-bd_dom_sf"/>
</dbReference>
<evidence type="ECO:0000256" key="2">
    <source>
        <dbReference type="ARBA" id="ARBA00022553"/>
    </source>
</evidence>
<dbReference type="EMBL" id="JACHIW010000002">
    <property type="protein sequence ID" value="MBB5158875.1"/>
    <property type="molecule type" value="Genomic_DNA"/>
</dbReference>
<dbReference type="PROSITE" id="PS00606">
    <property type="entry name" value="KS3_1"/>
    <property type="match status" value="2"/>
</dbReference>
<dbReference type="GO" id="GO:0006633">
    <property type="term" value="P:fatty acid biosynthetic process"/>
    <property type="evidence" value="ECO:0007669"/>
    <property type="project" value="InterPro"/>
</dbReference>
<dbReference type="InterPro" id="IPR009081">
    <property type="entry name" value="PP-bd_ACP"/>
</dbReference>
<dbReference type="GO" id="GO:0031177">
    <property type="term" value="F:phosphopantetheine binding"/>
    <property type="evidence" value="ECO:0007669"/>
    <property type="project" value="InterPro"/>
</dbReference>
<dbReference type="SMART" id="SM00826">
    <property type="entry name" value="PKS_DH"/>
    <property type="match status" value="1"/>
</dbReference>
<evidence type="ECO:0000256" key="8">
    <source>
        <dbReference type="ARBA" id="ARBA00060158"/>
    </source>
</evidence>
<dbReference type="InterPro" id="IPR049900">
    <property type="entry name" value="PKS_mFAS_DH"/>
</dbReference>
<dbReference type="InterPro" id="IPR013968">
    <property type="entry name" value="PKS_KR"/>
</dbReference>
<dbReference type="InterPro" id="IPR014043">
    <property type="entry name" value="Acyl_transferase_dom"/>
</dbReference>
<keyword evidence="2" id="KW-0597">Phosphoprotein</keyword>
<dbReference type="PROSITE" id="PS52019">
    <property type="entry name" value="PKS_MFAS_DH"/>
    <property type="match status" value="1"/>
</dbReference>
<dbReference type="InterPro" id="IPR016035">
    <property type="entry name" value="Acyl_Trfase/lysoPLipase"/>
</dbReference>
<dbReference type="SMART" id="SM01294">
    <property type="entry name" value="PKS_PP_betabranch"/>
    <property type="match status" value="1"/>
</dbReference>
<dbReference type="Pfam" id="PF00698">
    <property type="entry name" value="Acyl_transf_1"/>
    <property type="match status" value="3"/>
</dbReference>
<dbReference type="FunFam" id="3.40.47.10:FF:000019">
    <property type="entry name" value="Polyketide synthase type I"/>
    <property type="match status" value="3"/>
</dbReference>
<dbReference type="GO" id="GO:0047879">
    <property type="term" value="F:erythronolide synthase activity"/>
    <property type="evidence" value="ECO:0007669"/>
    <property type="project" value="UniProtKB-EC"/>
</dbReference>
<reference evidence="17 18" key="1">
    <citation type="submission" date="2020-08" db="EMBL/GenBank/DDBJ databases">
        <title>Sequencing the genomes of 1000 actinobacteria strains.</title>
        <authorList>
            <person name="Klenk H.-P."/>
        </authorList>
    </citation>
    <scope>NUCLEOTIDE SEQUENCE [LARGE SCALE GENOMIC DNA]</scope>
    <source>
        <strain evidence="17 18">DSM 45584</strain>
    </source>
</reference>
<dbReference type="InterPro" id="IPR020841">
    <property type="entry name" value="PKS_Beta-ketoAc_synthase_dom"/>
</dbReference>
<evidence type="ECO:0000256" key="11">
    <source>
        <dbReference type="ARBA" id="ARBA00066981"/>
    </source>
</evidence>
<comment type="caution">
    <text evidence="17">The sequence shown here is derived from an EMBL/GenBank/DDBJ whole genome shotgun (WGS) entry which is preliminary data.</text>
</comment>
<evidence type="ECO:0000256" key="1">
    <source>
        <dbReference type="ARBA" id="ARBA00022450"/>
    </source>
</evidence>
<feature type="domain" description="Ketosynthase family 3 (KS3)" evidence="15">
    <location>
        <begin position="16"/>
        <end position="441"/>
    </location>
</feature>
<name>A0A840QJ88_9PSEU</name>
<dbReference type="InterPro" id="IPR057326">
    <property type="entry name" value="KR_dom"/>
</dbReference>
<evidence type="ECO:0000256" key="13">
    <source>
        <dbReference type="SAM" id="MobiDB-lite"/>
    </source>
</evidence>
<keyword evidence="5" id="KW-0511">Multifunctional enzyme</keyword>
<dbReference type="Pfam" id="PF21089">
    <property type="entry name" value="PKS_DH_N"/>
    <property type="match status" value="1"/>
</dbReference>
<dbReference type="Pfam" id="PF02801">
    <property type="entry name" value="Ketoacyl-synt_C"/>
    <property type="match status" value="3"/>
</dbReference>
<evidence type="ECO:0000256" key="7">
    <source>
        <dbReference type="ARBA" id="ARBA00052442"/>
    </source>
</evidence>
<dbReference type="InterPro" id="IPR036736">
    <property type="entry name" value="ACP-like_sf"/>
</dbReference>
<dbReference type="Pfam" id="PF22953">
    <property type="entry name" value="SpnB_Rossmann"/>
    <property type="match status" value="2"/>
</dbReference>
<comment type="catalytic activity">
    <reaction evidence="7">
        <text>6 (S)-methylmalonyl-CoA + propanoyl-CoA + 6 NADPH + 12 H(+) = 6-deoxyerythronolide B + 6 CO2 + 6 NADP(+) + 7 CoA + H2O</text>
        <dbReference type="Rhea" id="RHEA:23068"/>
        <dbReference type="ChEBI" id="CHEBI:15377"/>
        <dbReference type="ChEBI" id="CHEBI:15378"/>
        <dbReference type="ChEBI" id="CHEBI:16089"/>
        <dbReference type="ChEBI" id="CHEBI:16526"/>
        <dbReference type="ChEBI" id="CHEBI:57287"/>
        <dbReference type="ChEBI" id="CHEBI:57327"/>
        <dbReference type="ChEBI" id="CHEBI:57392"/>
        <dbReference type="ChEBI" id="CHEBI:57783"/>
        <dbReference type="ChEBI" id="CHEBI:58349"/>
        <dbReference type="EC" id="2.3.1.94"/>
    </reaction>
</comment>
<evidence type="ECO:0000256" key="9">
    <source>
        <dbReference type="ARBA" id="ARBA00060622"/>
    </source>
</evidence>
<feature type="domain" description="Ketosynthase family 3 (KS3)" evidence="15">
    <location>
        <begin position="2496"/>
        <end position="2922"/>
    </location>
</feature>
<feature type="region of interest" description="C-terminal hotdog fold" evidence="12">
    <location>
        <begin position="3552"/>
        <end position="3692"/>
    </location>
</feature>
<dbReference type="InterPro" id="IPR049551">
    <property type="entry name" value="PKS_DH_C"/>
</dbReference>
<dbReference type="Gene3D" id="1.10.1200.10">
    <property type="entry name" value="ACP-like"/>
    <property type="match status" value="3"/>
</dbReference>
<evidence type="ECO:0000259" key="15">
    <source>
        <dbReference type="PROSITE" id="PS52004"/>
    </source>
</evidence>
<evidence type="ECO:0000256" key="4">
    <source>
        <dbReference type="ARBA" id="ARBA00022737"/>
    </source>
</evidence>
<dbReference type="InterPro" id="IPR020807">
    <property type="entry name" value="PKS_DH"/>
</dbReference>
<dbReference type="InterPro" id="IPR050091">
    <property type="entry name" value="PKS_NRPS_Biosynth_Enz"/>
</dbReference>
<dbReference type="PROSITE" id="PS00012">
    <property type="entry name" value="PHOSPHOPANTETHEINE"/>
    <property type="match status" value="1"/>
</dbReference>
<organism evidence="17 18">
    <name type="scientific">Saccharopolyspora phatthalungensis</name>
    <dbReference type="NCBI Taxonomy" id="664693"/>
    <lineage>
        <taxon>Bacteria</taxon>
        <taxon>Bacillati</taxon>
        <taxon>Actinomycetota</taxon>
        <taxon>Actinomycetes</taxon>
        <taxon>Pseudonocardiales</taxon>
        <taxon>Pseudonocardiaceae</taxon>
        <taxon>Saccharopolyspora</taxon>
    </lineage>
</organism>
<feature type="domain" description="PKS/mFAS DH" evidence="16">
    <location>
        <begin position="3415"/>
        <end position="3692"/>
    </location>
</feature>
<evidence type="ECO:0000256" key="6">
    <source>
        <dbReference type="ARBA" id="ARBA00023315"/>
    </source>
</evidence>
<dbReference type="SUPFAM" id="SSF55048">
    <property type="entry name" value="Probable ACP-binding domain of malonyl-CoA ACP transacylase"/>
    <property type="match status" value="3"/>
</dbReference>
<dbReference type="CDD" id="cd08956">
    <property type="entry name" value="KR_3_FAS_SDR_x"/>
    <property type="match status" value="2"/>
</dbReference>
<dbReference type="InterPro" id="IPR016036">
    <property type="entry name" value="Malonyl_transacylase_ACP-bd"/>
</dbReference>
<dbReference type="PANTHER" id="PTHR43775">
    <property type="entry name" value="FATTY ACID SYNTHASE"/>
    <property type="match status" value="1"/>
</dbReference>
<dbReference type="Proteomes" id="UP000584374">
    <property type="component" value="Unassembled WGS sequence"/>
</dbReference>
<evidence type="ECO:0000256" key="12">
    <source>
        <dbReference type="PROSITE-ProRule" id="PRU01363"/>
    </source>
</evidence>
<feature type="active site" description="Proton donor; for dehydratase activity" evidence="12">
    <location>
        <position position="3611"/>
    </location>
</feature>
<dbReference type="InterPro" id="IPR014031">
    <property type="entry name" value="Ketoacyl_synth_C"/>
</dbReference>
<dbReference type="CDD" id="cd00833">
    <property type="entry name" value="PKS"/>
    <property type="match status" value="3"/>
</dbReference>
<dbReference type="RefSeq" id="WP_184730923.1">
    <property type="nucleotide sequence ID" value="NZ_JACHIW010000002.1"/>
</dbReference>
<dbReference type="SMART" id="SM00822">
    <property type="entry name" value="PKS_KR"/>
    <property type="match status" value="2"/>
</dbReference>
<evidence type="ECO:0000256" key="10">
    <source>
        <dbReference type="ARBA" id="ARBA00063272"/>
    </source>
</evidence>
<dbReference type="SUPFAM" id="SSF53901">
    <property type="entry name" value="Thiolase-like"/>
    <property type="match status" value="3"/>
</dbReference>
<proteinExistence type="predicted"/>
<dbReference type="InterPro" id="IPR018201">
    <property type="entry name" value="Ketoacyl_synth_AS"/>
</dbReference>
<dbReference type="InterPro" id="IPR014030">
    <property type="entry name" value="Ketoacyl_synth_N"/>
</dbReference>
<dbReference type="Pfam" id="PF00109">
    <property type="entry name" value="ketoacyl-synt"/>
    <property type="match status" value="3"/>
</dbReference>
<keyword evidence="3 17" id="KW-0808">Transferase</keyword>
<dbReference type="PROSITE" id="PS50075">
    <property type="entry name" value="CARRIER"/>
    <property type="match status" value="3"/>
</dbReference>
<evidence type="ECO:0000313" key="17">
    <source>
        <dbReference type="EMBL" id="MBB5158875.1"/>
    </source>
</evidence>
<dbReference type="Pfam" id="PF16197">
    <property type="entry name" value="KAsynt_C_assoc"/>
    <property type="match status" value="3"/>
</dbReference>
<dbReference type="InterPro" id="IPR049552">
    <property type="entry name" value="PKS_DH_N"/>
</dbReference>
<evidence type="ECO:0000256" key="5">
    <source>
        <dbReference type="ARBA" id="ARBA00023268"/>
    </source>
</evidence>
<comment type="pathway">
    <text evidence="9">Antibiotic biosynthesis; erythromycin biosynthesis.</text>
</comment>